<dbReference type="PROSITE" id="PS50280">
    <property type="entry name" value="SET"/>
    <property type="match status" value="1"/>
</dbReference>
<dbReference type="SUPFAM" id="SSF82199">
    <property type="entry name" value="SET domain"/>
    <property type="match status" value="1"/>
</dbReference>
<dbReference type="InterPro" id="IPR046341">
    <property type="entry name" value="SET_dom_sf"/>
</dbReference>
<dbReference type="GO" id="GO:0016279">
    <property type="term" value="F:protein-lysine N-methyltransferase activity"/>
    <property type="evidence" value="ECO:0007669"/>
    <property type="project" value="UniProtKB-ARBA"/>
</dbReference>
<dbReference type="PANTHER" id="PTHR13271:SF137">
    <property type="entry name" value="SET DOMAIN-CONTAINING PROTEIN"/>
    <property type="match status" value="1"/>
</dbReference>
<dbReference type="Gene3D" id="3.90.1410.10">
    <property type="entry name" value="set domain protein methyltransferase, domain 1"/>
    <property type="match status" value="1"/>
</dbReference>
<dbReference type="InterPro" id="IPR050600">
    <property type="entry name" value="SETD3_SETD6_MTase"/>
</dbReference>
<sequence>MQALIDKYLNEARENGVLISGVTPQVISGRGIGMVATRQLEKDEAIMTIPTEAIRSLHTIPHDVSMKLSPDMSIHGLLAAEIALHNNASQVWSQIIPTWEDFQNTVPLLWPEALQELLPAEAKSLLIKQKAKFEADWEAFRIGFPKQDRQSYLYAWFLVGTRTFFFDSPEMTLYPMHDRLSLLPVADLFNHSATGCEVSFRDEGYTIATDRHYDAGEEIFTSYGDHTNDFLLAEYGFILEHNPWDQICLDDLIIPKLSATQISALKEKGYSGEFMLHNESKKDDAIFIALRVLCSNVFNWQKFEDGDEDTGSSLAEGIALLPELLNEYKDRIAEAKTKIRKLSDGKEAQKSLLWKRWEQIETIVEGLLEMQW</sequence>
<gene>
    <name evidence="2" type="ORF">BN869_000002070_1</name>
</gene>
<reference evidence="2" key="1">
    <citation type="submission" date="2015-01" db="EMBL/GenBank/DDBJ databases">
        <authorList>
            <person name="Durling Mikael"/>
        </authorList>
    </citation>
    <scope>NUCLEOTIDE SEQUENCE</scope>
</reference>
<evidence type="ECO:0000313" key="2">
    <source>
        <dbReference type="EMBL" id="CEO46015.1"/>
    </source>
</evidence>
<dbReference type="Pfam" id="PF00856">
    <property type="entry name" value="SET"/>
    <property type="match status" value="1"/>
</dbReference>
<accession>A0A0B7JTJ5</accession>
<proteinExistence type="predicted"/>
<organism evidence="2">
    <name type="scientific">Bionectria ochroleuca</name>
    <name type="common">Gliocladium roseum</name>
    <dbReference type="NCBI Taxonomy" id="29856"/>
    <lineage>
        <taxon>Eukaryota</taxon>
        <taxon>Fungi</taxon>
        <taxon>Dikarya</taxon>
        <taxon>Ascomycota</taxon>
        <taxon>Pezizomycotina</taxon>
        <taxon>Sordariomycetes</taxon>
        <taxon>Hypocreomycetidae</taxon>
        <taxon>Hypocreales</taxon>
        <taxon>Bionectriaceae</taxon>
        <taxon>Clonostachys</taxon>
    </lineage>
</organism>
<feature type="domain" description="SET" evidence="1">
    <location>
        <begin position="15"/>
        <end position="224"/>
    </location>
</feature>
<evidence type="ECO:0000259" key="1">
    <source>
        <dbReference type="PROSITE" id="PS50280"/>
    </source>
</evidence>
<name>A0A0B7JTJ5_BIOOC</name>
<protein>
    <recommendedName>
        <fullName evidence="1">SET domain-containing protein</fullName>
    </recommendedName>
</protein>
<dbReference type="EMBL" id="CDPU01000003">
    <property type="protein sequence ID" value="CEO46015.1"/>
    <property type="molecule type" value="Genomic_DNA"/>
</dbReference>
<dbReference type="InterPro" id="IPR001214">
    <property type="entry name" value="SET_dom"/>
</dbReference>
<dbReference type="AlphaFoldDB" id="A0A0B7JTJ5"/>
<dbReference type="PANTHER" id="PTHR13271">
    <property type="entry name" value="UNCHARACTERIZED PUTATIVE METHYLTRANSFERASE"/>
    <property type="match status" value="1"/>
</dbReference>